<reference evidence="2" key="1">
    <citation type="submission" date="2007-03" db="EMBL/GenBank/DDBJ databases">
        <title>Isolation and characterization of alkane hydroxylases from Pacific deep-sea sediment.</title>
        <authorList>
            <person name="Xu M."/>
        </authorList>
    </citation>
    <scope>NUCLEOTIDE SEQUENCE</scope>
</reference>
<keyword evidence="1" id="KW-0812">Transmembrane</keyword>
<dbReference type="PANTHER" id="PTHR12558:SF13">
    <property type="entry name" value="CELL DIVISION CYCLE PROTEIN 27 HOMOLOG"/>
    <property type="match status" value="1"/>
</dbReference>
<keyword evidence="1" id="KW-0472">Membrane</keyword>
<dbReference type="SUPFAM" id="SSF48452">
    <property type="entry name" value="TPR-like"/>
    <property type="match status" value="1"/>
</dbReference>
<feature type="transmembrane region" description="Helical" evidence="1">
    <location>
        <begin position="93"/>
        <end position="113"/>
    </location>
</feature>
<accession>A5CFV3</accession>
<dbReference type="InterPro" id="IPR019734">
    <property type="entry name" value="TPR_rpt"/>
</dbReference>
<gene>
    <name evidence="2" type="primary">21G8-21</name>
</gene>
<proteinExistence type="predicted"/>
<evidence type="ECO:0000256" key="1">
    <source>
        <dbReference type="SAM" id="Phobius"/>
    </source>
</evidence>
<dbReference type="PANTHER" id="PTHR12558">
    <property type="entry name" value="CELL DIVISION CYCLE 16,23,27"/>
    <property type="match status" value="1"/>
</dbReference>
<dbReference type="Gene3D" id="1.25.40.10">
    <property type="entry name" value="Tetratricopeptide repeat domain"/>
    <property type="match status" value="3"/>
</dbReference>
<evidence type="ECO:0000313" key="2">
    <source>
        <dbReference type="EMBL" id="CAM58137.1"/>
    </source>
</evidence>
<protein>
    <submittedName>
        <fullName evidence="2">Putative adenylate/guanylate cyclase protein</fullName>
    </submittedName>
</protein>
<dbReference type="Pfam" id="PF13181">
    <property type="entry name" value="TPR_8"/>
    <property type="match status" value="1"/>
</dbReference>
<dbReference type="InterPro" id="IPR011990">
    <property type="entry name" value="TPR-like_helical_dom_sf"/>
</dbReference>
<organism evidence="2">
    <name type="scientific">uncultured marine microorganism</name>
    <dbReference type="NCBI Taxonomy" id="415540"/>
    <lineage>
        <taxon>unclassified sequences</taxon>
        <taxon>environmental samples</taxon>
    </lineage>
</organism>
<dbReference type="AlphaFoldDB" id="A5CFV3"/>
<sequence>MSSFFTELKRRNVLRVAAAYGVVAWIIIEAGSVLLPTFGASESAFQVYVVVVLAGFLLSLILAWVFEVTPEGVKLEKNVDRSESTTLKTGRTLDLAIIGLLIVALGISVTLNVTGMRFSDRVSTVDANRLSIAVLPFESRSADPDNVFFADGIHDDLLTMLGNINSLRVISRTSVMEYRDTKKNMRKIGEELGVTTILEGAVQKAGDNVRINVQLIDTNADQHLWAQSYDRQLTTNNIFAIQSEISAAIASALQATLTPEESARLDSVPTENLEAYNLCLVGRNNIYSRRLDNLQQARQQFERAIELDPNYAKAYSGLSDSVMLILSNHKAISTDEAFPISELALDKAVALDSSDADIYASVGLYKMELWKSQVDKSARDAAHEAFERALKINPNHVQALMWQASLYDESETSKSIELYERAIELDPLARVPQINLGVQYAHLGQNDAALRQWLKTIDLHPDWPAPYTTVAIHLAGLGRLDESMAWFKKAGELSTDPLDSVNAIMVYLDLGQPEVVGPMIDAIPDSHPLFMLAQAHKLQFEKDYAGASEILMQEIEQMERPPTLMVDFVADNAFLAKDYTTAFEYYELIDPELAADPPVVEADNLANAVAMAYTLQQLHQPDRARQLLEVTLASLETRPRMGMTGFGPRDAQILALMGRSDEAIAKLQEAYDEGWRSSWRYDTWSLEDDRYLESVHDRPEFQAIVEALKADLKVMGDRALAAEESNDWDELRDVAAEKLATRS</sequence>
<name>A5CFV3_9ZZZZ</name>
<dbReference type="EMBL" id="AM501427">
    <property type="protein sequence ID" value="CAM58137.1"/>
    <property type="molecule type" value="Genomic_DNA"/>
</dbReference>
<dbReference type="Pfam" id="PF13432">
    <property type="entry name" value="TPR_16"/>
    <property type="match status" value="1"/>
</dbReference>
<keyword evidence="1" id="KW-1133">Transmembrane helix</keyword>
<dbReference type="Gene3D" id="3.40.50.10070">
    <property type="entry name" value="TolB, N-terminal domain"/>
    <property type="match status" value="1"/>
</dbReference>
<feature type="transmembrane region" description="Helical" evidence="1">
    <location>
        <begin position="12"/>
        <end position="35"/>
    </location>
</feature>
<feature type="transmembrane region" description="Helical" evidence="1">
    <location>
        <begin position="47"/>
        <end position="66"/>
    </location>
</feature>